<evidence type="ECO:0000256" key="8">
    <source>
        <dbReference type="RuleBase" id="RU363050"/>
    </source>
</evidence>
<evidence type="ECO:0000256" key="7">
    <source>
        <dbReference type="ARBA" id="ARBA00093572"/>
    </source>
</evidence>
<dbReference type="InterPro" id="IPR041470">
    <property type="entry name" value="GCP_N"/>
</dbReference>
<accession>A0A7M5X1C6</accession>
<keyword evidence="12" id="KW-1185">Reference proteome</keyword>
<dbReference type="GO" id="GO:0000930">
    <property type="term" value="C:gamma-tubulin complex"/>
    <property type="evidence" value="ECO:0007669"/>
    <property type="project" value="TreeGrafter"/>
</dbReference>
<keyword evidence="3 8" id="KW-0963">Cytoplasm</keyword>
<dbReference type="GO" id="GO:0000922">
    <property type="term" value="C:spindle pole"/>
    <property type="evidence" value="ECO:0007669"/>
    <property type="project" value="InterPro"/>
</dbReference>
<keyword evidence="5 8" id="KW-0206">Cytoskeleton</keyword>
<dbReference type="GO" id="GO:0051321">
    <property type="term" value="P:meiotic cell cycle"/>
    <property type="evidence" value="ECO:0007669"/>
    <property type="project" value="TreeGrafter"/>
</dbReference>
<dbReference type="Pfam" id="PF17681">
    <property type="entry name" value="GCP_N_terminal"/>
    <property type="match status" value="1"/>
</dbReference>
<dbReference type="Pfam" id="PF04130">
    <property type="entry name" value="GCP_C_terminal"/>
    <property type="match status" value="1"/>
</dbReference>
<evidence type="ECO:0000256" key="6">
    <source>
        <dbReference type="ARBA" id="ARBA00093403"/>
    </source>
</evidence>
<dbReference type="GO" id="GO:0007020">
    <property type="term" value="P:microtubule nucleation"/>
    <property type="evidence" value="ECO:0007669"/>
    <property type="project" value="InterPro"/>
</dbReference>
<keyword evidence="4 8" id="KW-0493">Microtubule</keyword>
<dbReference type="RefSeq" id="XP_066931817.1">
    <property type="nucleotide sequence ID" value="XM_067075716.1"/>
</dbReference>
<evidence type="ECO:0000259" key="9">
    <source>
        <dbReference type="Pfam" id="PF04130"/>
    </source>
</evidence>
<comment type="function">
    <text evidence="6">Component of the gamma-tubulin ring complex (gTuRC) which mediates microtubule nucleation. The gTuRC regulates the minus-end nucleation of alpha-beta tubulin heterodimers that grow into microtubule protafilaments, a critical step in centrosome duplication and spindle formation. Plays a role in neuronal migration.</text>
</comment>
<dbReference type="GO" id="GO:0005874">
    <property type="term" value="C:microtubule"/>
    <property type="evidence" value="ECO:0007669"/>
    <property type="project" value="UniProtKB-KW"/>
</dbReference>
<comment type="subunit">
    <text evidence="7">Component of the gamma-tubulin ring complex (gTuRC) consisting of TUBGCP2, TUBGCP3, TUBGCP4, TUBGCP5 and TUBGCP6 and gamma-tubulin TUBG1 or TUBG2. TUBGCP2, TUBGCP3, TUBGCP4, TUBGCP5 and TUBGCP6 assemble in a 5:5:2:1:1 stoichiometry; each is associated with a gamma-tubulin, thereby arranging 14 gamma-tubulins in a helical manner. Gamma-tubulin at the first position is blocked by TUBGCP3 at the last position, allowing 13 protafilaments to grow into a microtubule. The gTuRC (via TUBGCP3 and TUBGCP6) interacts with ACTB and MZT1; the interactions form a luminal bridge that stabilizes the initial structure during complex assembly. The gTuRC (via TUBGCP2) interacts with MZT2A/MZT2B and CDK5RAP2 (via CM1 motif); the interactions play a role in gTuRC activation. Interacts with ATF5; the ATF5:PCNT:polyglutamylated tubulin (PGT) tripartite unites the mother centriole and the pericentriolar material (PCM) in the centrosome.</text>
</comment>
<dbReference type="GO" id="GO:0051225">
    <property type="term" value="P:spindle assembly"/>
    <property type="evidence" value="ECO:0007669"/>
    <property type="project" value="TreeGrafter"/>
</dbReference>
<dbReference type="FunFam" id="1.20.120.1900:FF:000002">
    <property type="entry name" value="Gamma-tubulin complex component"/>
    <property type="match status" value="1"/>
</dbReference>
<dbReference type="AlphaFoldDB" id="A0A7M5X1C6"/>
<dbReference type="Gene3D" id="1.20.120.1900">
    <property type="entry name" value="Gamma-tubulin complex, C-terminal domain"/>
    <property type="match status" value="1"/>
</dbReference>
<evidence type="ECO:0000313" key="12">
    <source>
        <dbReference type="Proteomes" id="UP000594262"/>
    </source>
</evidence>
<name>A0A7M5X1C6_9CNID</name>
<evidence type="ECO:0000256" key="5">
    <source>
        <dbReference type="ARBA" id="ARBA00023212"/>
    </source>
</evidence>
<dbReference type="GeneID" id="136819481"/>
<comment type="similarity">
    <text evidence="2 8">Belongs to the TUBGCP family.</text>
</comment>
<organism evidence="11 12">
    <name type="scientific">Clytia hemisphaerica</name>
    <dbReference type="NCBI Taxonomy" id="252671"/>
    <lineage>
        <taxon>Eukaryota</taxon>
        <taxon>Metazoa</taxon>
        <taxon>Cnidaria</taxon>
        <taxon>Hydrozoa</taxon>
        <taxon>Hydroidolina</taxon>
        <taxon>Leptothecata</taxon>
        <taxon>Obeliida</taxon>
        <taxon>Clytiidae</taxon>
        <taxon>Clytia</taxon>
    </lineage>
</organism>
<protein>
    <recommendedName>
        <fullName evidence="8">Gamma-tubulin complex component</fullName>
    </recommendedName>
</protein>
<evidence type="ECO:0000256" key="2">
    <source>
        <dbReference type="ARBA" id="ARBA00010337"/>
    </source>
</evidence>
<dbReference type="PANTHER" id="PTHR19302">
    <property type="entry name" value="GAMMA TUBULIN COMPLEX PROTEIN"/>
    <property type="match status" value="1"/>
</dbReference>
<sequence>MSEFKIHHHAAELLKLFNVTEGDGPEVYAELLTKDLTPYVTTQISTHTAKRKIAENSPSPEDFLKKYEELKSKNVRELDSLTYLLSTIVQERYLVKFIDRNDKERRKSKELSGSSASNMAAVAPTTELGKEIDALTKAIPKSTLMTQKDVQDLKTKLANITANTSTTSSTEIVKVLREKHAKKMGTGLPVLPSWVDDRPFLTNDFVDVYRQAYDLDSVSIGTLPLKMQEVLLIEDLLFLFMGVEGKYITLKDEVKDVEKKSKKSFTIDNSTDASLCEIVHRMLPMCSNYSLVCRFIESGSHFGKGLVSHALCSAMRSLLKDYYIFVAQLEQQFRKGLLTLQKIWFYIQPSMKTIDILATVAIMIERGDCKGAAILTLLHEKTEAYTGDPKGKDLCLYLTQAACTPYFDILQKWIYEGIIKDPYNEFLVAEHESFAKERVTEDYNDQYWEQHYTIERARIPMFLERVAEKILRAGKYLNVIRQCGMTLECPHAQEIVYCLNERDYVEHIEKAYDYASHTLLDQLLSEKKLMYRLRSIKHYFLLDQGDFFVGFMDLAEEELKKNMDDIVPARLEALLDLAVRTSTANSDPFKDDLTCDLLPYDLITQLFRILSVTGDTNNPNYRDPQESQISGLEAFTLDYEVKWPLSLILSKKALTKYQMLFRHLFYAKHVERLLCQLWASNKQAKRHMLHKRPWYSIAFALRQRMIHLVQNLEYYMMFEVIEPNWHLLEDNLRSVTNIDGVLEHHNDFLDRCLKDCMLTSPELLRIVSKLMAVCVTFCNCMVRYNHSAEVQKSESSAKDSASTAPKVSIRHYDQMMSTGDIENTIGTFETNFSKFLIELLDKLSQLSSTEKEQEMMNLVFRLDHNSFYSEYQRKLITEQLENNK</sequence>
<dbReference type="GO" id="GO:0051011">
    <property type="term" value="F:microtubule minus-end binding"/>
    <property type="evidence" value="ECO:0007669"/>
    <property type="project" value="TreeGrafter"/>
</dbReference>
<evidence type="ECO:0000313" key="11">
    <source>
        <dbReference type="EnsemblMetazoa" id="CLYHEMP016244.1"/>
    </source>
</evidence>
<dbReference type="GO" id="GO:0043015">
    <property type="term" value="F:gamma-tubulin binding"/>
    <property type="evidence" value="ECO:0007669"/>
    <property type="project" value="InterPro"/>
</dbReference>
<dbReference type="GO" id="GO:0000278">
    <property type="term" value="P:mitotic cell cycle"/>
    <property type="evidence" value="ECO:0007669"/>
    <property type="project" value="TreeGrafter"/>
</dbReference>
<evidence type="ECO:0000256" key="1">
    <source>
        <dbReference type="ARBA" id="ARBA00004300"/>
    </source>
</evidence>
<comment type="subcellular location">
    <subcellularLocation>
        <location evidence="1">Cytoplasm</location>
        <location evidence="1">Cytoskeleton</location>
        <location evidence="1">Microtubule organizing center</location>
        <location evidence="1">Centrosome</location>
    </subcellularLocation>
</comment>
<evidence type="ECO:0000256" key="4">
    <source>
        <dbReference type="ARBA" id="ARBA00022701"/>
    </source>
</evidence>
<dbReference type="GO" id="GO:0005813">
    <property type="term" value="C:centrosome"/>
    <property type="evidence" value="ECO:0007669"/>
    <property type="project" value="UniProtKB-SubCell"/>
</dbReference>
<evidence type="ECO:0000259" key="10">
    <source>
        <dbReference type="Pfam" id="PF17681"/>
    </source>
</evidence>
<dbReference type="EnsemblMetazoa" id="CLYHEMT016244.1">
    <property type="protein sequence ID" value="CLYHEMP016244.1"/>
    <property type="gene ID" value="CLYHEMG016244"/>
</dbReference>
<evidence type="ECO:0000256" key="3">
    <source>
        <dbReference type="ARBA" id="ARBA00022490"/>
    </source>
</evidence>
<proteinExistence type="inferred from homology"/>
<dbReference type="OrthoDB" id="6017492at2759"/>
<dbReference type="Proteomes" id="UP000594262">
    <property type="component" value="Unplaced"/>
</dbReference>
<dbReference type="InterPro" id="IPR042241">
    <property type="entry name" value="GCP_C_sf"/>
</dbReference>
<dbReference type="InterPro" id="IPR007259">
    <property type="entry name" value="GCP"/>
</dbReference>
<reference evidence="11" key="1">
    <citation type="submission" date="2021-01" db="UniProtKB">
        <authorList>
            <consortium name="EnsemblMetazoa"/>
        </authorList>
    </citation>
    <scope>IDENTIFICATION</scope>
</reference>
<dbReference type="GO" id="GO:0031122">
    <property type="term" value="P:cytoplasmic microtubule organization"/>
    <property type="evidence" value="ECO:0007669"/>
    <property type="project" value="TreeGrafter"/>
</dbReference>
<feature type="domain" description="Gamma tubulin complex component protein N-terminal" evidence="10">
    <location>
        <begin position="233"/>
        <end position="526"/>
    </location>
</feature>
<dbReference type="PANTHER" id="PTHR19302:SF13">
    <property type="entry name" value="GAMMA-TUBULIN COMPLEX COMPONENT 2"/>
    <property type="match status" value="1"/>
</dbReference>
<dbReference type="InterPro" id="IPR040457">
    <property type="entry name" value="GCP_C"/>
</dbReference>
<feature type="domain" description="Gamma tubulin complex component C-terminal" evidence="9">
    <location>
        <begin position="529"/>
        <end position="868"/>
    </location>
</feature>